<dbReference type="AlphaFoldDB" id="A0A3P1V9A5"/>
<evidence type="ECO:0000313" key="10">
    <source>
        <dbReference type="Proteomes" id="UP000271272"/>
    </source>
</evidence>
<dbReference type="RefSeq" id="WP_124932990.1">
    <property type="nucleotide sequence ID" value="NZ_RQZC01000002.1"/>
</dbReference>
<dbReference type="PANTHER" id="PTHR43099:SF4">
    <property type="entry name" value="INTEGRAL MEMBRANE PROTEIN"/>
    <property type="match status" value="1"/>
</dbReference>
<dbReference type="SUPFAM" id="SSF54631">
    <property type="entry name" value="CBS-domain pair"/>
    <property type="match status" value="1"/>
</dbReference>
<dbReference type="EMBL" id="RQZC01000002">
    <property type="protein sequence ID" value="RRD30348.1"/>
    <property type="molecule type" value="Genomic_DNA"/>
</dbReference>
<dbReference type="OrthoDB" id="110231at2"/>
<evidence type="ECO:0000256" key="1">
    <source>
        <dbReference type="ARBA" id="ARBA00004651"/>
    </source>
</evidence>
<sequence>MSTPLALLITVALLAGNAFFVGAEFAVTSARRSQLEPLAEAGDARAATALWALRNVSRMLATAQLGVTLCSTGLGVVAEPAIAHALEPLLERVGVGHGGSHAVAVVIALVIVVYLHVVAGEMVPKNISITSPDRAVLWLAPPLVRISRILGPVISGLNSFANGILRLVGIEAKEEVSATFNAQEVASIVERSTAEGVLEDSTGLLSGALEFSEETAGSVMVPLDRLVTLPHDCTPEDVERAVASTGYSRFPLVGPEAGPEPGEGGGAGSAQAPGGAPARQAAVPVISGYLHLKDILYAEGPERGEPVPAWRARALVPVKRDDEVEEALAAMQRTGAHLGRVEEPDGTLVGVVFLEDILEELVGEVNDAMQREEHQRRG</sequence>
<keyword evidence="4 6" id="KW-0472">Membrane</keyword>
<protein>
    <submittedName>
        <fullName evidence="9">HlyC/CorC family transporter</fullName>
    </submittedName>
</protein>
<keyword evidence="3" id="KW-0129">CBS domain</keyword>
<feature type="transmembrane region" description="Helical" evidence="6">
    <location>
        <begin position="98"/>
        <end position="119"/>
    </location>
</feature>
<evidence type="ECO:0000313" key="9">
    <source>
        <dbReference type="EMBL" id="RRD30348.1"/>
    </source>
</evidence>
<gene>
    <name evidence="9" type="ORF">EII10_02750</name>
</gene>
<feature type="domain" description="CNNM transmembrane" evidence="8">
    <location>
        <begin position="1"/>
        <end position="202"/>
    </location>
</feature>
<keyword evidence="2" id="KW-1003">Cell membrane</keyword>
<dbReference type="PROSITE" id="PS51371">
    <property type="entry name" value="CBS"/>
    <property type="match status" value="1"/>
</dbReference>
<evidence type="ECO:0000259" key="8">
    <source>
        <dbReference type="PROSITE" id="PS51846"/>
    </source>
</evidence>
<feature type="region of interest" description="Disordered" evidence="5">
    <location>
        <begin position="252"/>
        <end position="276"/>
    </location>
</feature>
<organism evidence="9 10">
    <name type="scientific">Actinomyces bowdenii</name>
    <dbReference type="NCBI Taxonomy" id="131109"/>
    <lineage>
        <taxon>Bacteria</taxon>
        <taxon>Bacillati</taxon>
        <taxon>Actinomycetota</taxon>
        <taxon>Actinomycetes</taxon>
        <taxon>Actinomycetales</taxon>
        <taxon>Actinomycetaceae</taxon>
        <taxon>Actinomyces</taxon>
    </lineage>
</organism>
<feature type="domain" description="CBS" evidence="7">
    <location>
        <begin position="311"/>
        <end position="368"/>
    </location>
</feature>
<dbReference type="PANTHER" id="PTHR43099">
    <property type="entry name" value="UPF0053 PROTEIN YRKA"/>
    <property type="match status" value="1"/>
</dbReference>
<dbReference type="InterPro" id="IPR000644">
    <property type="entry name" value="CBS_dom"/>
</dbReference>
<keyword evidence="4 6" id="KW-0812">Transmembrane</keyword>
<evidence type="ECO:0000256" key="2">
    <source>
        <dbReference type="ARBA" id="ARBA00022475"/>
    </source>
</evidence>
<name>A0A3P1V9A5_9ACTO</name>
<dbReference type="PROSITE" id="PS51846">
    <property type="entry name" value="CNNM"/>
    <property type="match status" value="1"/>
</dbReference>
<dbReference type="InterPro" id="IPR051676">
    <property type="entry name" value="UPF0053_domain"/>
</dbReference>
<evidence type="ECO:0000256" key="4">
    <source>
        <dbReference type="PROSITE-ProRule" id="PRU01193"/>
    </source>
</evidence>
<keyword evidence="4 6" id="KW-1133">Transmembrane helix</keyword>
<proteinExistence type="predicted"/>
<comment type="subcellular location">
    <subcellularLocation>
        <location evidence="1">Cell membrane</location>
        <topology evidence="1">Multi-pass membrane protein</topology>
    </subcellularLocation>
</comment>
<dbReference type="Pfam" id="PF01595">
    <property type="entry name" value="CNNM"/>
    <property type="match status" value="1"/>
</dbReference>
<dbReference type="Proteomes" id="UP000271272">
    <property type="component" value="Unassembled WGS sequence"/>
</dbReference>
<dbReference type="Gene3D" id="3.10.580.10">
    <property type="entry name" value="CBS-domain"/>
    <property type="match status" value="2"/>
</dbReference>
<evidence type="ECO:0000256" key="5">
    <source>
        <dbReference type="SAM" id="MobiDB-lite"/>
    </source>
</evidence>
<dbReference type="GO" id="GO:0005886">
    <property type="term" value="C:plasma membrane"/>
    <property type="evidence" value="ECO:0007669"/>
    <property type="project" value="UniProtKB-SubCell"/>
</dbReference>
<dbReference type="Pfam" id="PF00571">
    <property type="entry name" value="CBS"/>
    <property type="match status" value="1"/>
</dbReference>
<evidence type="ECO:0000256" key="6">
    <source>
        <dbReference type="SAM" id="Phobius"/>
    </source>
</evidence>
<evidence type="ECO:0000259" key="7">
    <source>
        <dbReference type="PROSITE" id="PS51371"/>
    </source>
</evidence>
<dbReference type="InterPro" id="IPR046342">
    <property type="entry name" value="CBS_dom_sf"/>
</dbReference>
<keyword evidence="10" id="KW-1185">Reference proteome</keyword>
<dbReference type="InterPro" id="IPR002550">
    <property type="entry name" value="CNNM"/>
</dbReference>
<reference evidence="9 10" key="1">
    <citation type="submission" date="2018-11" db="EMBL/GenBank/DDBJ databases">
        <title>Genomes From Bacteria Associated with the Canine Oral Cavity: a Test Case for Automated Genome-Based Taxonomic Assignment.</title>
        <authorList>
            <person name="Coil D.A."/>
            <person name="Jospin G."/>
            <person name="Darling A.E."/>
            <person name="Wallis C."/>
            <person name="Davis I.J."/>
            <person name="Harris S."/>
            <person name="Eisen J.A."/>
            <person name="Holcombe L.J."/>
            <person name="O'Flynn C."/>
        </authorList>
    </citation>
    <scope>NUCLEOTIDE SEQUENCE [LARGE SCALE GENOMIC DNA]</scope>
    <source>
        <strain evidence="9 10">OH5050</strain>
    </source>
</reference>
<evidence type="ECO:0000256" key="3">
    <source>
        <dbReference type="PROSITE-ProRule" id="PRU00703"/>
    </source>
</evidence>
<accession>A0A3P1V9A5</accession>
<comment type="caution">
    <text evidence="9">The sequence shown here is derived from an EMBL/GenBank/DDBJ whole genome shotgun (WGS) entry which is preliminary data.</text>
</comment>